<dbReference type="PANTHER" id="PTHR10000">
    <property type="entry name" value="PHOSPHOSERINE PHOSPHATASE"/>
    <property type="match status" value="1"/>
</dbReference>
<accession>A0ABY4RTB9</accession>
<reference evidence="1" key="2">
    <citation type="journal article" date="2021" name="J Anim Sci Technol">
        <title>Complete genome sequence of Paenibacillus konkukensis sp. nov. SK3146 as a potential probiotic strain.</title>
        <authorList>
            <person name="Jung H.I."/>
            <person name="Park S."/>
            <person name="Niu K.M."/>
            <person name="Lee S.W."/>
            <person name="Kothari D."/>
            <person name="Yi K.J."/>
            <person name="Kim S.K."/>
        </authorList>
    </citation>
    <scope>NUCLEOTIDE SEQUENCE</scope>
    <source>
        <strain evidence="1">SK3146</strain>
    </source>
</reference>
<dbReference type="InterPro" id="IPR006379">
    <property type="entry name" value="HAD-SF_hydro_IIB"/>
</dbReference>
<keyword evidence="1" id="KW-0378">Hydrolase</keyword>
<dbReference type="CDD" id="cd07516">
    <property type="entry name" value="HAD_Pase"/>
    <property type="match status" value="1"/>
</dbReference>
<dbReference type="SFLD" id="SFLDS00003">
    <property type="entry name" value="Haloacid_Dehalogenase"/>
    <property type="match status" value="1"/>
</dbReference>
<dbReference type="SFLD" id="SFLDG01140">
    <property type="entry name" value="C2.B:_Phosphomannomutase_and_P"/>
    <property type="match status" value="1"/>
</dbReference>
<dbReference type="Pfam" id="PF08282">
    <property type="entry name" value="Hydrolase_3"/>
    <property type="match status" value="2"/>
</dbReference>
<organism evidence="1 2">
    <name type="scientific">Paenibacillus konkukensis</name>
    <dbReference type="NCBI Taxonomy" id="2020716"/>
    <lineage>
        <taxon>Bacteria</taxon>
        <taxon>Bacillati</taxon>
        <taxon>Bacillota</taxon>
        <taxon>Bacilli</taxon>
        <taxon>Bacillales</taxon>
        <taxon>Paenibacillaceae</taxon>
        <taxon>Paenibacillus</taxon>
    </lineage>
</organism>
<dbReference type="Gene3D" id="3.30.1240.10">
    <property type="match status" value="1"/>
</dbReference>
<dbReference type="EMBL" id="CP027059">
    <property type="protein sequence ID" value="UQZ84622.1"/>
    <property type="molecule type" value="Genomic_DNA"/>
</dbReference>
<protein>
    <submittedName>
        <fullName evidence="1">Sugar phosphatase YidA</fullName>
        <ecNumber evidence="1">3.1.3.23</ecNumber>
    </submittedName>
</protein>
<dbReference type="GO" id="GO:0050308">
    <property type="term" value="F:sugar-phosphatase activity"/>
    <property type="evidence" value="ECO:0007669"/>
    <property type="project" value="UniProtKB-EC"/>
</dbReference>
<dbReference type="InterPro" id="IPR023214">
    <property type="entry name" value="HAD_sf"/>
</dbReference>
<proteinExistence type="predicted"/>
<evidence type="ECO:0000313" key="1">
    <source>
        <dbReference type="EMBL" id="UQZ84622.1"/>
    </source>
</evidence>
<dbReference type="NCBIfam" id="TIGR01484">
    <property type="entry name" value="HAD-SF-IIB"/>
    <property type="match status" value="1"/>
</dbReference>
<dbReference type="EC" id="3.1.3.23" evidence="1"/>
<dbReference type="PANTHER" id="PTHR10000:SF55">
    <property type="entry name" value="5-AMINO-6-(5-PHOSPHO-D-RIBITYLAMINO)URACIL PHOSPHATASE YCSE"/>
    <property type="match status" value="1"/>
</dbReference>
<sequence>MTTFKLLALDMDGTLLNDRKEISRQNAKWIATCREQGIIVVLSTGRGIQLIRPYYEQLQLDSPIVAVNGGEVWKGLDQQYVRHAMPFEQIDRLRRLALDLDVWYWAYHTEGKVNRNTWDELAAGQMEWIKFGFRTEDSAAMAALHERIPQIGDFELTNSHPTNIEINPAGITKASGLREVCKLLDVRMQEVVAVGDSANDLAMIVEAGLGVAMGNAQEEVKLRADVVTDSNEEDGVAKVIQRYILRI</sequence>
<gene>
    <name evidence="1" type="primary">yidA_3</name>
    <name evidence="1" type="ORF">SK3146_03877</name>
</gene>
<dbReference type="Proteomes" id="UP001057134">
    <property type="component" value="Chromosome"/>
</dbReference>
<dbReference type="PROSITE" id="PS01228">
    <property type="entry name" value="COF_1"/>
    <property type="match status" value="1"/>
</dbReference>
<dbReference type="InterPro" id="IPR036412">
    <property type="entry name" value="HAD-like_sf"/>
</dbReference>
<evidence type="ECO:0000313" key="2">
    <source>
        <dbReference type="Proteomes" id="UP001057134"/>
    </source>
</evidence>
<dbReference type="PROSITE" id="PS01229">
    <property type="entry name" value="COF_2"/>
    <property type="match status" value="1"/>
</dbReference>
<dbReference type="SUPFAM" id="SSF56784">
    <property type="entry name" value="HAD-like"/>
    <property type="match status" value="1"/>
</dbReference>
<reference evidence="1" key="1">
    <citation type="submission" date="2018-02" db="EMBL/GenBank/DDBJ databases">
        <authorList>
            <person name="Kim S.-K."/>
            <person name="Jung H.-I."/>
            <person name="Lee S.-W."/>
        </authorList>
    </citation>
    <scope>NUCLEOTIDE SEQUENCE</scope>
    <source>
        <strain evidence="1">SK3146</strain>
    </source>
</reference>
<name>A0ABY4RTB9_9BACL</name>
<keyword evidence="2" id="KW-1185">Reference proteome</keyword>
<dbReference type="Gene3D" id="3.40.50.1000">
    <property type="entry name" value="HAD superfamily/HAD-like"/>
    <property type="match status" value="1"/>
</dbReference>